<dbReference type="PANTHER" id="PTHR48106">
    <property type="entry name" value="QUINONE OXIDOREDUCTASE PIG3-RELATED"/>
    <property type="match status" value="1"/>
</dbReference>
<dbReference type="SUPFAM" id="SSF50129">
    <property type="entry name" value="GroES-like"/>
    <property type="match status" value="1"/>
</dbReference>
<name>A0A6C0UIK6_9EURY</name>
<dbReference type="InterPro" id="IPR020843">
    <property type="entry name" value="ER"/>
</dbReference>
<protein>
    <submittedName>
        <fullName evidence="4">NADPH:quinone oxidoreductase family protein</fullName>
    </submittedName>
</protein>
<dbReference type="SUPFAM" id="SSF51735">
    <property type="entry name" value="NAD(P)-binding Rossmann-fold domains"/>
    <property type="match status" value="1"/>
</dbReference>
<dbReference type="EMBL" id="CP048739">
    <property type="protein sequence ID" value="QIB75037.1"/>
    <property type="molecule type" value="Genomic_DNA"/>
</dbReference>
<dbReference type="GO" id="GO:0003960">
    <property type="term" value="F:quinone reductase (NADPH) activity"/>
    <property type="evidence" value="ECO:0007669"/>
    <property type="project" value="TreeGrafter"/>
</dbReference>
<dbReference type="GO" id="GO:0070402">
    <property type="term" value="F:NADPH binding"/>
    <property type="evidence" value="ECO:0007669"/>
    <property type="project" value="TreeGrafter"/>
</dbReference>
<dbReference type="GO" id="GO:0016616">
    <property type="term" value="F:oxidoreductase activity, acting on the CH-OH group of donors, NAD or NADP as acceptor"/>
    <property type="evidence" value="ECO:0007669"/>
    <property type="project" value="UniProtKB-ARBA"/>
</dbReference>
<evidence type="ECO:0000256" key="1">
    <source>
        <dbReference type="ARBA" id="ARBA00022857"/>
    </source>
</evidence>
<keyword evidence="1" id="KW-0521">NADP</keyword>
<dbReference type="Gene3D" id="3.40.50.720">
    <property type="entry name" value="NAD(P)-binding Rossmann-like Domain"/>
    <property type="match status" value="1"/>
</dbReference>
<dbReference type="AlphaFoldDB" id="A0A6C0UIK6"/>
<organism evidence="4 5">
    <name type="scientific">Halogeometricum borinquense</name>
    <dbReference type="NCBI Taxonomy" id="60847"/>
    <lineage>
        <taxon>Archaea</taxon>
        <taxon>Methanobacteriati</taxon>
        <taxon>Methanobacteriota</taxon>
        <taxon>Stenosarchaea group</taxon>
        <taxon>Halobacteria</taxon>
        <taxon>Halobacteriales</taxon>
        <taxon>Haloferacaceae</taxon>
        <taxon>Halogeometricum</taxon>
    </lineage>
</organism>
<dbReference type="SMART" id="SM00829">
    <property type="entry name" value="PKS_ER"/>
    <property type="match status" value="1"/>
</dbReference>
<dbReference type="Pfam" id="PF00107">
    <property type="entry name" value="ADH_zinc_N"/>
    <property type="match status" value="1"/>
</dbReference>
<dbReference type="Gene3D" id="3.90.180.10">
    <property type="entry name" value="Medium-chain alcohol dehydrogenases, catalytic domain"/>
    <property type="match status" value="1"/>
</dbReference>
<sequence length="321" mass="33090">MRAVEVTEYGDSSVLTITDRPAPTPSEGEVSIDVAAVGVNFADIEQRRGNYPDSPSPPFVPGLEVAGTVRTAPAGSDLVVGDRVAALTSSGGYAERATAPAEQTFRIPESLSWAAATALPVQGLTAHNVLHEWGNLSSGERVLVHAGAGGVGSLAVQFADAAGATVLATASTAEKRELTRDLGADHAIDYTDVDVADAVLSRTEGVDLVVDGVGGNAFAASVEALAPVGRIVTFGMASGSVPTVATPRLFFANQSVIGYHLEHALDHVPERVLEAVPSVIDHLASGQVEVVVDRTVPLSEPQQAHDALANRETVGKVVLTP</sequence>
<keyword evidence="2" id="KW-0560">Oxidoreductase</keyword>
<reference evidence="4 5" key="1">
    <citation type="submission" date="2020-02" db="EMBL/GenBank/DDBJ databases">
        <title>Whole genome sequence of Halogeometricum borinquense strain wsp4.</title>
        <authorList>
            <person name="Verma D.K."/>
            <person name="Gopal K."/>
            <person name="Prasad E.S."/>
        </authorList>
    </citation>
    <scope>NUCLEOTIDE SEQUENCE [LARGE SCALE GENOMIC DNA]</scope>
    <source>
        <strain evidence="5">wsp4</strain>
    </source>
</reference>
<dbReference type="InterPro" id="IPR013149">
    <property type="entry name" value="ADH-like_C"/>
</dbReference>
<dbReference type="PANTHER" id="PTHR48106:SF13">
    <property type="entry name" value="QUINONE OXIDOREDUCTASE-RELATED"/>
    <property type="match status" value="1"/>
</dbReference>
<dbReference type="RefSeq" id="WP_163486858.1">
    <property type="nucleotide sequence ID" value="NZ_CP048739.1"/>
</dbReference>
<dbReference type="GO" id="GO:0035925">
    <property type="term" value="F:mRNA 3'-UTR AU-rich region binding"/>
    <property type="evidence" value="ECO:0007669"/>
    <property type="project" value="TreeGrafter"/>
</dbReference>
<evidence type="ECO:0000259" key="3">
    <source>
        <dbReference type="SMART" id="SM00829"/>
    </source>
</evidence>
<evidence type="ECO:0000256" key="2">
    <source>
        <dbReference type="ARBA" id="ARBA00023002"/>
    </source>
</evidence>
<accession>A0A6C0UIK6</accession>
<evidence type="ECO:0000313" key="5">
    <source>
        <dbReference type="Proteomes" id="UP000465846"/>
    </source>
</evidence>
<dbReference type="GO" id="GO:0005829">
    <property type="term" value="C:cytosol"/>
    <property type="evidence" value="ECO:0007669"/>
    <property type="project" value="TreeGrafter"/>
</dbReference>
<dbReference type="CDD" id="cd08241">
    <property type="entry name" value="QOR1"/>
    <property type="match status" value="1"/>
</dbReference>
<dbReference type="Pfam" id="PF08240">
    <property type="entry name" value="ADH_N"/>
    <property type="match status" value="1"/>
</dbReference>
<dbReference type="InterPro" id="IPR013154">
    <property type="entry name" value="ADH-like_N"/>
</dbReference>
<dbReference type="Proteomes" id="UP000465846">
    <property type="component" value="Chromosome"/>
</dbReference>
<dbReference type="InterPro" id="IPR011032">
    <property type="entry name" value="GroES-like_sf"/>
</dbReference>
<dbReference type="InterPro" id="IPR036291">
    <property type="entry name" value="NAD(P)-bd_dom_sf"/>
</dbReference>
<gene>
    <name evidence="4" type="ORF">G3I44_12560</name>
</gene>
<dbReference type="GeneID" id="44080247"/>
<feature type="domain" description="Enoyl reductase (ER)" evidence="3">
    <location>
        <begin position="10"/>
        <end position="319"/>
    </location>
</feature>
<dbReference type="GO" id="GO:0044281">
    <property type="term" value="P:small molecule metabolic process"/>
    <property type="evidence" value="ECO:0007669"/>
    <property type="project" value="UniProtKB-ARBA"/>
</dbReference>
<proteinExistence type="predicted"/>
<evidence type="ECO:0000313" key="4">
    <source>
        <dbReference type="EMBL" id="QIB75037.1"/>
    </source>
</evidence>